<comment type="similarity">
    <text evidence="1">Belongs to the Gfo/Idh/MocA family.</text>
</comment>
<evidence type="ECO:0000256" key="1">
    <source>
        <dbReference type="ARBA" id="ARBA00010928"/>
    </source>
</evidence>
<gene>
    <name evidence="8" type="ORF">Z517_02669</name>
</gene>
<dbReference type="InterPro" id="IPR000683">
    <property type="entry name" value="Gfo/Idh/MocA-like_OxRdtase_N"/>
</dbReference>
<dbReference type="InterPro" id="IPR050984">
    <property type="entry name" value="Gfo/Idh/MocA_domain"/>
</dbReference>
<dbReference type="Proteomes" id="UP000053029">
    <property type="component" value="Unassembled WGS sequence"/>
</dbReference>
<evidence type="ECO:0000256" key="5">
    <source>
        <dbReference type="ARBA" id="ARBA00049233"/>
    </source>
</evidence>
<dbReference type="OrthoDB" id="6417021at2759"/>
<reference evidence="8 9" key="1">
    <citation type="submission" date="2015-01" db="EMBL/GenBank/DDBJ databases">
        <title>The Genome Sequence of Fonsecaea pedrosoi CBS 271.37.</title>
        <authorList>
            <consortium name="The Broad Institute Genomics Platform"/>
            <person name="Cuomo C."/>
            <person name="de Hoog S."/>
            <person name="Gorbushina A."/>
            <person name="Stielow B."/>
            <person name="Teixiera M."/>
            <person name="Abouelleil A."/>
            <person name="Chapman S.B."/>
            <person name="Priest M."/>
            <person name="Young S.K."/>
            <person name="Wortman J."/>
            <person name="Nusbaum C."/>
            <person name="Birren B."/>
        </authorList>
    </citation>
    <scope>NUCLEOTIDE SEQUENCE [LARGE SCALE GENOMIC DNA]</scope>
    <source>
        <strain evidence="8 9">CBS 271.37</strain>
    </source>
</reference>
<keyword evidence="2" id="KW-0560">Oxidoreductase</keyword>
<feature type="domain" description="Gfo/Idh/MocA-like oxidoreductase N-terminal" evidence="7">
    <location>
        <begin position="71"/>
        <end position="175"/>
    </location>
</feature>
<evidence type="ECO:0000259" key="7">
    <source>
        <dbReference type="Pfam" id="PF01408"/>
    </source>
</evidence>
<dbReference type="RefSeq" id="XP_013287232.1">
    <property type="nucleotide sequence ID" value="XM_013431778.1"/>
</dbReference>
<dbReference type="PANTHER" id="PTHR22604:SF105">
    <property type="entry name" value="TRANS-1,2-DIHYDROBENZENE-1,2-DIOL DEHYDROGENASE"/>
    <property type="match status" value="1"/>
</dbReference>
<dbReference type="EC" id="1.1.1.179" evidence="3"/>
<dbReference type="InterPro" id="IPR036291">
    <property type="entry name" value="NAD(P)-bd_dom_sf"/>
</dbReference>
<evidence type="ECO:0000313" key="9">
    <source>
        <dbReference type="Proteomes" id="UP000053029"/>
    </source>
</evidence>
<name>A0A0D2HG66_9EURO</name>
<organism evidence="8 9">
    <name type="scientific">Fonsecaea pedrosoi CBS 271.37</name>
    <dbReference type="NCBI Taxonomy" id="1442368"/>
    <lineage>
        <taxon>Eukaryota</taxon>
        <taxon>Fungi</taxon>
        <taxon>Dikarya</taxon>
        <taxon>Ascomycota</taxon>
        <taxon>Pezizomycotina</taxon>
        <taxon>Eurotiomycetes</taxon>
        <taxon>Chaetothyriomycetidae</taxon>
        <taxon>Chaetothyriales</taxon>
        <taxon>Herpotrichiellaceae</taxon>
        <taxon>Fonsecaea</taxon>
    </lineage>
</organism>
<accession>A0A0D2HG66</accession>
<dbReference type="VEuPathDB" id="FungiDB:Z517_02669"/>
<comment type="catalytic activity">
    <reaction evidence="5">
        <text>D-xylose + NADP(+) = D-xylono-1,5-lactone + NADPH + H(+)</text>
        <dbReference type="Rhea" id="RHEA:22000"/>
        <dbReference type="ChEBI" id="CHEBI:15378"/>
        <dbReference type="ChEBI" id="CHEBI:15867"/>
        <dbReference type="ChEBI" id="CHEBI:53455"/>
        <dbReference type="ChEBI" id="CHEBI:57783"/>
        <dbReference type="ChEBI" id="CHEBI:58349"/>
        <dbReference type="EC" id="1.1.1.179"/>
    </reaction>
</comment>
<dbReference type="GO" id="GO:0000166">
    <property type="term" value="F:nucleotide binding"/>
    <property type="evidence" value="ECO:0007669"/>
    <property type="project" value="InterPro"/>
</dbReference>
<dbReference type="Gene3D" id="3.30.360.10">
    <property type="entry name" value="Dihydrodipicolinate Reductase, domain 2"/>
    <property type="match status" value="1"/>
</dbReference>
<keyword evidence="9" id="KW-1185">Reference proteome</keyword>
<dbReference type="SUPFAM" id="SSF51735">
    <property type="entry name" value="NAD(P)-binding Rossmann-fold domains"/>
    <property type="match status" value="1"/>
</dbReference>
<dbReference type="SUPFAM" id="SSF55347">
    <property type="entry name" value="Glyceraldehyde-3-phosphate dehydrogenase-like, C-terminal domain"/>
    <property type="match status" value="1"/>
</dbReference>
<sequence>MGKVYVLGFHNWWNKINAVKEDILNQKLALVQSSSSSSTTSTDQQQHHQQNPPLLRLGILSAAAINYTAIWDPVSTHPDVVITGLAARDKARAEAQIASNKRFLPRECKAYGSYTALLDADDVDAVYIAAPNGLHHKWALEALARGKHVLVEKPIASNARQARDLRDAAAAATARYARRIVLLEAFHWRFHPSVHVVKQLLLDGQYGRVLGVDARAILPGGVLGTDDIRFQYRLGGGCCMDLTYVFSAIAYFAARDVADPNLEFEVVDANARLNRSDPLVDEAVEATIRIRDPNPYPRPKTAASESPNDGKLPLPAEITATLTADLAQPKLFGLIPKLWAVGAPTVTIQCEHAEIVFENFMGPWTTHKISVVPVTRDPATNEIVKRGAGQSGVSGVKSATLKQFKGGPLWDRELTPTTAGGGSSGGGGGGQEWWTTYRWQLEAFVRMIRDGQDDSGTTHYKGPWVDVAESIRVMEMIDSTYEKLGLPLRGVEGDG</sequence>
<dbReference type="Gene3D" id="3.40.50.720">
    <property type="entry name" value="NAD(P)-binding Rossmann-like Domain"/>
    <property type="match status" value="1"/>
</dbReference>
<dbReference type="HOGENOM" id="CLU_023194_5_2_1"/>
<dbReference type="STRING" id="1442368.A0A0D2HG66"/>
<evidence type="ECO:0000313" key="8">
    <source>
        <dbReference type="EMBL" id="KIW83424.1"/>
    </source>
</evidence>
<feature type="compositionally biased region" description="Gly residues" evidence="6">
    <location>
        <begin position="419"/>
        <end position="431"/>
    </location>
</feature>
<evidence type="ECO:0000256" key="2">
    <source>
        <dbReference type="ARBA" id="ARBA00023002"/>
    </source>
</evidence>
<dbReference type="GeneID" id="25302159"/>
<evidence type="ECO:0000256" key="6">
    <source>
        <dbReference type="SAM" id="MobiDB-lite"/>
    </source>
</evidence>
<dbReference type="GO" id="GO:0047837">
    <property type="term" value="F:D-xylose 1-dehydrogenase (NADP+) activity"/>
    <property type="evidence" value="ECO:0007669"/>
    <property type="project" value="UniProtKB-EC"/>
</dbReference>
<evidence type="ECO:0000256" key="3">
    <source>
        <dbReference type="ARBA" id="ARBA00038984"/>
    </source>
</evidence>
<dbReference type="EMBL" id="KN846970">
    <property type="protein sequence ID" value="KIW83424.1"/>
    <property type="molecule type" value="Genomic_DNA"/>
</dbReference>
<dbReference type="PANTHER" id="PTHR22604">
    <property type="entry name" value="OXIDOREDUCTASES"/>
    <property type="match status" value="1"/>
</dbReference>
<feature type="region of interest" description="Disordered" evidence="6">
    <location>
        <begin position="410"/>
        <end position="432"/>
    </location>
</feature>
<evidence type="ECO:0000256" key="4">
    <source>
        <dbReference type="ARBA" id="ARBA00042988"/>
    </source>
</evidence>
<proteinExistence type="inferred from homology"/>
<dbReference type="Pfam" id="PF01408">
    <property type="entry name" value="GFO_IDH_MocA"/>
    <property type="match status" value="1"/>
</dbReference>
<dbReference type="AlphaFoldDB" id="A0A0D2HG66"/>
<feature type="region of interest" description="Disordered" evidence="6">
    <location>
        <begin position="291"/>
        <end position="312"/>
    </location>
</feature>
<protein>
    <recommendedName>
        <fullName evidence="3">D-xylose 1-dehydrogenase (NADP(+), D-xylono-1,5-lactone-forming)</fullName>
        <ecNumber evidence="3">1.1.1.179</ecNumber>
    </recommendedName>
    <alternativeName>
        <fullName evidence="4">D-xylose-NADP dehydrogenase</fullName>
    </alternativeName>
</protein>